<dbReference type="EMBL" id="OR769219">
    <property type="protein sequence ID" value="WQJ51109.1"/>
    <property type="molecule type" value="Genomic_DNA"/>
</dbReference>
<reference evidence="3 4" key="1">
    <citation type="submission" date="2023-11" db="EMBL/GenBank/DDBJ databases">
        <authorList>
            <person name="Cook R."/>
            <person name="Crisci M."/>
            <person name="Pye H."/>
            <person name="Adriaenssens E."/>
            <person name="Santini J."/>
        </authorList>
    </citation>
    <scope>NUCLEOTIDE SEQUENCE [LARGE SCALE GENOMIC DNA]</scope>
    <source>
        <strain evidence="3">Lak_Megaphage_RVC_AP3_GC26</strain>
    </source>
</reference>
<sequence length="134" mass="14813">MNTQKTNDDGVICGVPIFNPHKFSPVEIFSNNNGKTSSTKVVGFIASCVCLFLFLILVLYYFINPGECGNILEFIDRTITYFSVSAGLMGIKSITSSFGKNRIEITEVPCRKKPVNKPEVEDENQSNDSADTCE</sequence>
<evidence type="ECO:0000256" key="2">
    <source>
        <dbReference type="SAM" id="Phobius"/>
    </source>
</evidence>
<proteinExistence type="predicted"/>
<keyword evidence="2" id="KW-0812">Transmembrane</keyword>
<evidence type="ECO:0000256" key="1">
    <source>
        <dbReference type="SAM" id="MobiDB-lite"/>
    </source>
</evidence>
<feature type="region of interest" description="Disordered" evidence="1">
    <location>
        <begin position="114"/>
        <end position="134"/>
    </location>
</feature>
<keyword evidence="2" id="KW-0472">Membrane</keyword>
<dbReference type="Proteomes" id="UP001348805">
    <property type="component" value="Segment"/>
</dbReference>
<evidence type="ECO:0008006" key="5">
    <source>
        <dbReference type="Google" id="ProtNLM"/>
    </source>
</evidence>
<protein>
    <recommendedName>
        <fullName evidence="5">Holin</fullName>
    </recommendedName>
</protein>
<organism evidence="3 4">
    <name type="scientific">phage Lak_Megaphage_RVC_AP3_GC26</name>
    <dbReference type="NCBI Taxonomy" id="3109225"/>
    <lineage>
        <taxon>Viruses</taxon>
        <taxon>Duplodnaviria</taxon>
        <taxon>Heunggongvirae</taxon>
        <taxon>Uroviricota</taxon>
        <taxon>Caudoviricetes</taxon>
        <taxon>Caudoviricetes code 15 clade</taxon>
    </lineage>
</organism>
<evidence type="ECO:0000313" key="4">
    <source>
        <dbReference type="Proteomes" id="UP001348805"/>
    </source>
</evidence>
<keyword evidence="2" id="KW-1133">Transmembrane helix</keyword>
<keyword evidence="4" id="KW-1185">Reference proteome</keyword>
<evidence type="ECO:0000313" key="3">
    <source>
        <dbReference type="EMBL" id="WQJ51109.1"/>
    </source>
</evidence>
<name>A0ABZ0YZ68_9CAUD</name>
<accession>A0ABZ0YZ68</accession>
<feature type="compositionally biased region" description="Acidic residues" evidence="1">
    <location>
        <begin position="120"/>
        <end position="134"/>
    </location>
</feature>
<feature type="transmembrane region" description="Helical" evidence="2">
    <location>
        <begin position="41"/>
        <end position="63"/>
    </location>
</feature>